<keyword evidence="4" id="KW-1185">Reference proteome</keyword>
<dbReference type="HOGENOM" id="CLU_575978_0_0_9"/>
<proteinExistence type="predicted"/>
<gene>
    <name evidence="3" type="ORF">HMPREF9624_01180</name>
</gene>
<dbReference type="PATRIC" id="fig|796944.3.peg.1920"/>
<dbReference type="EMBL" id="AFZD01000019">
    <property type="protein sequence ID" value="EHL10502.1"/>
    <property type="molecule type" value="Genomic_DNA"/>
</dbReference>
<sequence>MEKEMQEELVLDLPELLAMYLRKGVLILACSCIFGILFASLRTLRRGEENPAVSTEEESAFDKERALEEGTANYVKTQLEREKDLALWEVKRLEDSALFQLKPDSVYERQMDLYLKLPNPVDAQGNSESIYMNRIAEREGLVEAYKTLFRSTDFYNQIASSTGNLKSSDIPDLLFLDADDKTGNISLSFAGASAEEVEKMGNAAKAYWENAAAKLGEELEPHSIILLSDTSAQGMRVHSVLTYQNSGENVEGRGQDSILGRQEDKKASLNKRLENIKNLKDQEKSLPKETASVNLGFSKRAFAKQAILGVILGGFLSVFVFTLQYLFEKKLPREEDLESIYGFTVLGSKRRFGREGLCKSLSDKLSGDREREGDEEALLSLAKSNLSLLLKERNIAEEILFVGEDKTLLEKTVKFMNDESPYLSCSYAYDIFKNEEGISKLGMYRTLVFVAAGRSDLRSLLNMKRKAETLKKEVMGLLLF</sequence>
<accession>G9WW96</accession>
<keyword evidence="2" id="KW-1133">Transmembrane helix</keyword>
<keyword evidence="2" id="KW-0812">Transmembrane</keyword>
<name>G9WW96_9FIRM</name>
<organism evidence="3 4">
    <name type="scientific">Oribacterium asaccharolyticum ACB7</name>
    <dbReference type="NCBI Taxonomy" id="796944"/>
    <lineage>
        <taxon>Bacteria</taxon>
        <taxon>Bacillati</taxon>
        <taxon>Bacillota</taxon>
        <taxon>Clostridia</taxon>
        <taxon>Lachnospirales</taxon>
        <taxon>Lachnospiraceae</taxon>
        <taxon>Oribacterium</taxon>
    </lineage>
</organism>
<evidence type="ECO:0000256" key="1">
    <source>
        <dbReference type="SAM" id="Coils"/>
    </source>
</evidence>
<comment type="caution">
    <text evidence="3">The sequence shown here is derived from an EMBL/GenBank/DDBJ whole genome shotgun (WGS) entry which is preliminary data.</text>
</comment>
<dbReference type="RefSeq" id="WP_009536973.1">
    <property type="nucleotide sequence ID" value="NZ_JH414505.1"/>
</dbReference>
<reference evidence="3 4" key="1">
    <citation type="submission" date="2011-08" db="EMBL/GenBank/DDBJ databases">
        <title>The Genome Sequence of Oribacterium sp. ACB7.</title>
        <authorList>
            <consortium name="The Broad Institute Genome Sequencing Platform"/>
            <person name="Earl A."/>
            <person name="Ward D."/>
            <person name="Feldgarden M."/>
            <person name="Gevers D."/>
            <person name="Sizova M."/>
            <person name="Hazen A."/>
            <person name="Epstein S."/>
            <person name="Young S.K."/>
            <person name="Zeng Q."/>
            <person name="Gargeya S."/>
            <person name="Fitzgerald M."/>
            <person name="Haas B."/>
            <person name="Abouelleil A."/>
            <person name="Alvarado L."/>
            <person name="Arachchi H.M."/>
            <person name="Berlin A."/>
            <person name="Brown A."/>
            <person name="Chapman S.B."/>
            <person name="Chen Z."/>
            <person name="Dunbar C."/>
            <person name="Freedman E."/>
            <person name="Gearin G."/>
            <person name="Gellesch M."/>
            <person name="Goldberg J."/>
            <person name="Griggs A."/>
            <person name="Gujja S."/>
            <person name="Heiman D."/>
            <person name="Howarth C."/>
            <person name="Larson L."/>
            <person name="Lui A."/>
            <person name="MacDonald P.J.P."/>
            <person name="Montmayeur A."/>
            <person name="Murphy C."/>
            <person name="Neiman D."/>
            <person name="Pearson M."/>
            <person name="Priest M."/>
            <person name="Roberts A."/>
            <person name="Saif S."/>
            <person name="Shea T."/>
            <person name="Shenoy N."/>
            <person name="Sisk P."/>
            <person name="Stolte C."/>
            <person name="Sykes S."/>
            <person name="Wortman J."/>
            <person name="Nusbaum C."/>
            <person name="Birren B."/>
        </authorList>
    </citation>
    <scope>NUCLEOTIDE SEQUENCE [LARGE SCALE GENOMIC DNA]</scope>
    <source>
        <strain evidence="3 4">ACB7</strain>
    </source>
</reference>
<feature type="transmembrane region" description="Helical" evidence="2">
    <location>
        <begin position="306"/>
        <end position="327"/>
    </location>
</feature>
<evidence type="ECO:0000313" key="3">
    <source>
        <dbReference type="EMBL" id="EHL10502.1"/>
    </source>
</evidence>
<evidence type="ECO:0000256" key="2">
    <source>
        <dbReference type="SAM" id="Phobius"/>
    </source>
</evidence>
<dbReference type="Proteomes" id="UP000003527">
    <property type="component" value="Unassembled WGS sequence"/>
</dbReference>
<protein>
    <submittedName>
        <fullName evidence="3">Uncharacterized protein</fullName>
    </submittedName>
</protein>
<keyword evidence="2" id="KW-0472">Membrane</keyword>
<feature type="coiled-coil region" evidence="1">
    <location>
        <begin position="259"/>
        <end position="286"/>
    </location>
</feature>
<feature type="transmembrane region" description="Helical" evidence="2">
    <location>
        <begin position="20"/>
        <end position="41"/>
    </location>
</feature>
<keyword evidence="1" id="KW-0175">Coiled coil</keyword>
<dbReference type="AlphaFoldDB" id="G9WW96"/>
<evidence type="ECO:0000313" key="4">
    <source>
        <dbReference type="Proteomes" id="UP000003527"/>
    </source>
</evidence>